<dbReference type="InterPro" id="IPR015009">
    <property type="entry name" value="Vinculin-bd_dom"/>
</dbReference>
<dbReference type="Pfam" id="PF21896">
    <property type="entry name" value="Talin_IBS2B"/>
    <property type="match status" value="3"/>
</dbReference>
<evidence type="ECO:0000259" key="9">
    <source>
        <dbReference type="Pfam" id="PF21896"/>
    </source>
</evidence>
<dbReference type="Pfam" id="PF21692">
    <property type="entry name" value="Talin_R4"/>
    <property type="match status" value="1"/>
</dbReference>
<keyword evidence="4" id="KW-1133">Transmembrane helix</keyword>
<feature type="domain" description="Talin 1-like rod-segment" evidence="8">
    <location>
        <begin position="1089"/>
        <end position="1234"/>
    </location>
</feature>
<evidence type="ECO:0000313" key="11">
    <source>
        <dbReference type="Proteomes" id="UP000005408"/>
    </source>
</evidence>
<dbReference type="GO" id="GO:0005925">
    <property type="term" value="C:focal adhesion"/>
    <property type="evidence" value="ECO:0007669"/>
    <property type="project" value="TreeGrafter"/>
</dbReference>
<dbReference type="InterPro" id="IPR049108">
    <property type="entry name" value="Talin_R4"/>
</dbReference>
<keyword evidence="2" id="KW-0963">Cytoplasm</keyword>
<reference evidence="10" key="1">
    <citation type="submission" date="2022-08" db="UniProtKB">
        <authorList>
            <consortium name="EnsemblMetazoa"/>
        </authorList>
    </citation>
    <scope>IDENTIFICATION</scope>
    <source>
        <strain evidence="10">05x7-T-G4-1.051#20</strain>
    </source>
</reference>
<dbReference type="InterPro" id="IPR049038">
    <property type="entry name" value="ADAM10_Cys-rich"/>
</dbReference>
<feature type="domain" description="Talin IBS2B" evidence="9">
    <location>
        <begin position="173"/>
        <end position="331"/>
    </location>
</feature>
<feature type="domain" description="Talin IBS2B" evidence="9">
    <location>
        <begin position="1295"/>
        <end position="1413"/>
    </location>
</feature>
<evidence type="ECO:0000256" key="2">
    <source>
        <dbReference type="ARBA" id="ARBA00022490"/>
    </source>
</evidence>
<feature type="compositionally biased region" description="Basic and acidic residues" evidence="3">
    <location>
        <begin position="1567"/>
        <end position="1582"/>
    </location>
</feature>
<feature type="domain" description="Talin 1-like rod-segment" evidence="8">
    <location>
        <begin position="332"/>
        <end position="476"/>
    </location>
</feature>
<protein>
    <recommendedName>
        <fullName evidence="12">Talin-1</fullName>
    </recommendedName>
</protein>
<feature type="region of interest" description="Disordered" evidence="3">
    <location>
        <begin position="1534"/>
        <end position="1589"/>
    </location>
</feature>
<dbReference type="EnsemblMetazoa" id="G7272.2">
    <property type="protein sequence ID" value="G7272.2:cds"/>
    <property type="gene ID" value="G7272"/>
</dbReference>
<feature type="domain" description="Talin R4" evidence="7">
    <location>
        <begin position="42"/>
        <end position="166"/>
    </location>
</feature>
<feature type="transmembrane region" description="Helical" evidence="4">
    <location>
        <begin position="1506"/>
        <end position="1526"/>
    </location>
</feature>
<keyword evidence="11" id="KW-1185">Reference proteome</keyword>
<evidence type="ECO:0000256" key="3">
    <source>
        <dbReference type="SAM" id="MobiDB-lite"/>
    </source>
</evidence>
<dbReference type="PANTHER" id="PTHR19981:SF1">
    <property type="entry name" value="RHEA, ISOFORM B"/>
    <property type="match status" value="1"/>
</dbReference>
<evidence type="ECO:0000259" key="8">
    <source>
        <dbReference type="Pfam" id="PF21865"/>
    </source>
</evidence>
<sequence length="1589" mass="171344">MGCASSSNDSEQQRRLRGAAEDLRAATNIAGSNAHKKKLIRRLENAARRTASATTQLINASKNANKSNTNKTSEHQLTQQCQIMNEQLPLLIQGFRGSETNQDSATAQLQLINASKEFIQPASQLVSAANTAAPTVGDQAASMNMNQTVKTMTTALAELRTASGKAEEMCISLEVDAALDQLTELDRELEEYCRAADSGNLVPLPGETVEASAMKLGSTSKDVGSAMAQLLTAASQGNENYVGVAARDTANALRVLTEATRGVASTSEDIEVRRQVIDSARDVIDKSTHLLEETKRAMNDPENPENQARLNQVAKAVSSALNSCVNALPRQRDVDNAIRQITDSSQELASTKYPSTDRTFQEIQIENNNAAVNFNQAASDIVTASRGTPKQLAESSREYSSSYSEFIKSGLTMAGLSKDGDTQNQIVGGLKNVSMVSSKLLLAAKSVSADPNAPNTKNLLLQAARAVTESINQLINVCTVSAPGQKECDNALRQIQLLGDSMTGITNHAKKGDLENFCDSVGNFSTSVCGLTEAASQVRDRLKSLHVEEQSLYTGIDLRPYLWALLMERQSPEGPGWWTSPSLPGLTRPYRWCQNLVNPASSQQQVLSAATVVAKHTSALCNACRLASSKTSNPVAKRHFVQSAKDVANSTANLVKAIKALDQDFTEENRQRCAEAAKPLTDAVDELTTFASSPEFARMPAKISPEARKAQEPIVSAGKAMIDGACHMVTAAKQLAVNPKDPPTYQLYSNHSKSVSEAIKRLVSSIKDCAPGQHECDESIDKLNHSIRDLDQASLAAISQSLQQRTEKSLRGFQEQMIVSAREIHNLCSKVKDSAKAEPENLGHRVTMMASYFGPLSDGSVGAASLIQNSKQQTHILDLTKTVAESALQFMYSCKEGGGNPKAPKHNHDNIDTAADNTMDVVQDLLQSLEEAASQAGVVNSMIEKLTKSITKTDEQVMVREGMSFVEYQSNMVSLAKKIAMTTQEMVGKAGVNPGDLGRLANQLTRDYDVLASNSANAAATSNSQDIANRIRTTVQDLGKSCVEPVQDAGKVQGDPHDTYARRDLQDHARSVSEKVAFVLAALQSGSRGTQACINAARAVSGIIADLDTTIMFDTAGTLCTEGDDSFASHREDILKTAKALVEETKKLVQGAASDQETLAGAAQQAVKTITKLADVVKLGSASLGSNQPEAQVMIINAVKDVASALSDLISATKNASGKNVSDPAMMTLKESAKKDRLPDRGFSGRVMVTNVTSLLKTVKTVEGEAARGTWALESTIEAIGQEVKSYEAGTLPEKKATAEDLIRLTKPITTATAKAVAAGNSGRQEDVIICANMGRKAIFDLLATCRGTASTAETTEVRQKTIAAGKNCAVVYKDLLEQVSTVVQKPSQEAKQTLAARAHQVAVSVQEIVHCSELIKDENDTCYVSDDKHIPHEFKIVVDEVKNYSRLDAKKEISVAAGTPCDNYRGYCDVFHRCRGVDNEGPLERLNNLIFGEETLSSIKDWIIIHWWGVMLIAVGAVVVMGVFIKVCSVNTPSENPKHKKIRKQNNKKRGPVKNPGPYYITGKNNPREGKDRPRDYRNTRNVEMGNI</sequence>
<evidence type="ECO:0000259" key="5">
    <source>
        <dbReference type="Pfam" id="PF08913"/>
    </source>
</evidence>
<dbReference type="InterPro" id="IPR054082">
    <property type="entry name" value="Talin_IBS2B"/>
</dbReference>
<organism evidence="10 11">
    <name type="scientific">Magallana gigas</name>
    <name type="common">Pacific oyster</name>
    <name type="synonym">Crassostrea gigas</name>
    <dbReference type="NCBI Taxonomy" id="29159"/>
    <lineage>
        <taxon>Eukaryota</taxon>
        <taxon>Metazoa</taxon>
        <taxon>Spiralia</taxon>
        <taxon>Lophotrochozoa</taxon>
        <taxon>Mollusca</taxon>
        <taxon>Bivalvia</taxon>
        <taxon>Autobranchia</taxon>
        <taxon>Pteriomorphia</taxon>
        <taxon>Ostreida</taxon>
        <taxon>Ostreoidea</taxon>
        <taxon>Ostreidae</taxon>
        <taxon>Magallana</taxon>
    </lineage>
</organism>
<dbReference type="InterPro" id="IPR035964">
    <property type="entry name" value="I/LWEQ_dom_sf"/>
</dbReference>
<proteinExistence type="predicted"/>
<dbReference type="Pfam" id="PF21865">
    <property type="entry name" value="TLN1-like_RS"/>
    <property type="match status" value="3"/>
</dbReference>
<dbReference type="GO" id="GO:0005886">
    <property type="term" value="C:plasma membrane"/>
    <property type="evidence" value="ECO:0007669"/>
    <property type="project" value="TreeGrafter"/>
</dbReference>
<feature type="domain" description="Talin IBS2B" evidence="9">
    <location>
        <begin position="592"/>
        <end position="694"/>
    </location>
</feature>
<evidence type="ECO:0000259" key="7">
    <source>
        <dbReference type="Pfam" id="PF21692"/>
    </source>
</evidence>
<feature type="domain" description="Vinculin-binding site-containing" evidence="5">
    <location>
        <begin position="964"/>
        <end position="1088"/>
    </location>
</feature>
<dbReference type="InterPro" id="IPR037438">
    <property type="entry name" value="Talin1/2-RS"/>
</dbReference>
<dbReference type="FunFam" id="1.20.1420.10:FF:000006">
    <property type="entry name" value="Talin 2"/>
    <property type="match status" value="1"/>
</dbReference>
<dbReference type="InterPro" id="IPR036723">
    <property type="entry name" value="Alpha-catenin/vinculin-like_sf"/>
</dbReference>
<dbReference type="FunFam" id="1.20.1420.10:FF:000001">
    <property type="entry name" value="Talin 2"/>
    <property type="match status" value="1"/>
</dbReference>
<evidence type="ECO:0008006" key="12">
    <source>
        <dbReference type="Google" id="ProtNLM"/>
    </source>
</evidence>
<dbReference type="SUPFAM" id="SSF109885">
    <property type="entry name" value="I/LWEQ domain"/>
    <property type="match status" value="2"/>
</dbReference>
<dbReference type="Gene3D" id="1.20.120.230">
    <property type="entry name" value="Alpha-catenin/vinculin-like"/>
    <property type="match status" value="3"/>
</dbReference>
<evidence type="ECO:0000259" key="6">
    <source>
        <dbReference type="Pfam" id="PF21299"/>
    </source>
</evidence>
<dbReference type="Pfam" id="PF21299">
    <property type="entry name" value="ADAM10_Cys-rich"/>
    <property type="match status" value="1"/>
</dbReference>
<dbReference type="CDD" id="cd12150">
    <property type="entry name" value="talin-RS"/>
    <property type="match status" value="1"/>
</dbReference>
<accession>A0A8W8NPZ7</accession>
<dbReference type="GO" id="GO:0030036">
    <property type="term" value="P:actin cytoskeleton organization"/>
    <property type="evidence" value="ECO:0007669"/>
    <property type="project" value="TreeGrafter"/>
</dbReference>
<evidence type="ECO:0000313" key="10">
    <source>
        <dbReference type="EnsemblMetazoa" id="G7272.2:cds"/>
    </source>
</evidence>
<dbReference type="Proteomes" id="UP000005408">
    <property type="component" value="Unassembled WGS sequence"/>
</dbReference>
<keyword evidence="4" id="KW-0472">Membrane</keyword>
<feature type="domain" description="Talin 1-like rod-segment" evidence="8">
    <location>
        <begin position="772"/>
        <end position="937"/>
    </location>
</feature>
<feature type="domain" description="ADAM10 cysteine-rich" evidence="6">
    <location>
        <begin position="1418"/>
        <end position="1476"/>
    </location>
</feature>
<dbReference type="GO" id="GO:0005737">
    <property type="term" value="C:cytoplasm"/>
    <property type="evidence" value="ECO:0007669"/>
    <property type="project" value="UniProtKB-SubCell"/>
</dbReference>
<keyword evidence="4" id="KW-0812">Transmembrane</keyword>
<dbReference type="GO" id="GO:0051015">
    <property type="term" value="F:actin filament binding"/>
    <property type="evidence" value="ECO:0007669"/>
    <property type="project" value="InterPro"/>
</dbReference>
<name>A0A8W8NPZ7_MAGGI</name>
<feature type="compositionally biased region" description="Basic residues" evidence="3">
    <location>
        <begin position="1539"/>
        <end position="1553"/>
    </location>
</feature>
<dbReference type="GO" id="GO:0005178">
    <property type="term" value="F:integrin binding"/>
    <property type="evidence" value="ECO:0007669"/>
    <property type="project" value="TreeGrafter"/>
</dbReference>
<comment type="subcellular location">
    <subcellularLocation>
        <location evidence="1">Cytoplasm</location>
    </subcellularLocation>
</comment>
<evidence type="ECO:0000256" key="4">
    <source>
        <dbReference type="SAM" id="Phobius"/>
    </source>
</evidence>
<evidence type="ECO:0000256" key="1">
    <source>
        <dbReference type="ARBA" id="ARBA00004496"/>
    </source>
</evidence>
<dbReference type="PANTHER" id="PTHR19981">
    <property type="entry name" value="TALIN"/>
    <property type="match status" value="1"/>
</dbReference>
<dbReference type="Gene3D" id="1.20.1420.10">
    <property type="entry name" value="Talin, central domain"/>
    <property type="match status" value="7"/>
</dbReference>
<dbReference type="Pfam" id="PF08913">
    <property type="entry name" value="VBS"/>
    <property type="match status" value="1"/>
</dbReference>
<dbReference type="GO" id="GO:0098609">
    <property type="term" value="P:cell-cell adhesion"/>
    <property type="evidence" value="ECO:0007669"/>
    <property type="project" value="TreeGrafter"/>
</dbReference>
<dbReference type="InterPro" id="IPR054060">
    <property type="entry name" value="TLN1-like_RS"/>
</dbReference>
<dbReference type="SUPFAM" id="SSF47220">
    <property type="entry name" value="alpha-catenin/vinculin-like"/>
    <property type="match status" value="5"/>
</dbReference>